<keyword evidence="2" id="KW-1185">Reference proteome</keyword>
<geneLocation type="plasmid" evidence="2">
    <name>pjcm18538 dna</name>
</geneLocation>
<gene>
    <name evidence="1" type="ORF">MARA_53720</name>
</gene>
<name>A0A7I7S4T2_9MYCO</name>
<accession>A0A7I7S4T2</accession>
<sequence>MVSVPNAMKQVDDVEYPTEGTVMRTKRTLAAAMGIAAAAVIPAGVAVAEEESASEVIARLQSEGYTVNIDKVGSGPIDSCTVTSVRNPQSVSQLVPYIGPGFNGDNRILVPQITSQTVSVSLVC</sequence>
<reference evidence="1 2" key="1">
    <citation type="journal article" date="2019" name="Emerg. Microbes Infect.">
        <title>Comprehensive subspecies identification of 175 nontuberculous mycobacteria species based on 7547 genomic profiles.</title>
        <authorList>
            <person name="Matsumoto Y."/>
            <person name="Kinjo T."/>
            <person name="Motooka D."/>
            <person name="Nabeya D."/>
            <person name="Jung N."/>
            <person name="Uechi K."/>
            <person name="Horii T."/>
            <person name="Iida T."/>
            <person name="Fujita J."/>
            <person name="Nakamura S."/>
        </authorList>
    </citation>
    <scope>NUCLEOTIDE SEQUENCE [LARGE SCALE GENOMIC DNA]</scope>
    <source>
        <strain evidence="1 2">JCM 18538</strain>
    </source>
</reference>
<dbReference type="AlphaFoldDB" id="A0A7I7S4T2"/>
<evidence type="ECO:0000313" key="2">
    <source>
        <dbReference type="Proteomes" id="UP000467428"/>
    </source>
</evidence>
<dbReference type="Proteomes" id="UP000467428">
    <property type="component" value="Chromosome"/>
</dbReference>
<dbReference type="EMBL" id="AP022593">
    <property type="protein sequence ID" value="BBY51904.1"/>
    <property type="molecule type" value="Genomic_DNA"/>
</dbReference>
<proteinExistence type="predicted"/>
<dbReference type="KEGG" id="marz:MARA_53720"/>
<evidence type="ECO:0000313" key="1">
    <source>
        <dbReference type="EMBL" id="BBY51904.1"/>
    </source>
</evidence>
<protein>
    <submittedName>
        <fullName evidence="1">Uncharacterized protein</fullName>
    </submittedName>
</protein>
<organism evidence="1 2">
    <name type="scientific">Mycolicibacterium arabiense</name>
    <dbReference type="NCBI Taxonomy" id="1286181"/>
    <lineage>
        <taxon>Bacteria</taxon>
        <taxon>Bacillati</taxon>
        <taxon>Actinomycetota</taxon>
        <taxon>Actinomycetes</taxon>
        <taxon>Mycobacteriales</taxon>
        <taxon>Mycobacteriaceae</taxon>
        <taxon>Mycolicibacterium</taxon>
    </lineage>
</organism>